<keyword evidence="4" id="KW-0067">ATP-binding</keyword>
<accession>A0A839QJE5</accession>
<dbReference type="EC" id="6.2.1.16" evidence="8"/>
<evidence type="ECO:0000256" key="3">
    <source>
        <dbReference type="ARBA" id="ARBA00022741"/>
    </source>
</evidence>
<feature type="domain" description="Acetyl-coenzyme A synthetase N-terminal" evidence="7">
    <location>
        <begin position="55"/>
        <end position="111"/>
    </location>
</feature>
<dbReference type="GO" id="GO:0006629">
    <property type="term" value="P:lipid metabolic process"/>
    <property type="evidence" value="ECO:0007669"/>
    <property type="project" value="InterPro"/>
</dbReference>
<sequence>MNTNEPMSSDSGAPATARRFAPGDITWAPAPGARPRMRDFMEAANARHGLMMSHYRDLHRWSVEEASAFWEEVVRYFEVLGDGLGGRGLEDPTMPGAAWFTGARLNFAENVLRHAAREDMADSTAILRIDEDNQIRTITWSRLADQVGSLAAALRRRGVGSGDVVAAVMPNVPEAVIGLLATASLGAIWSINSPDMSAGATLDRISQLAPKVLIGIDGYRFKGRTIDLTGYFAQVAAGLPETGQRLFVKNVSESQAGPEGFEELGPLLHGSERVGPRRLPFDHPLWVLFSSGTTGAPKGIVHSHGGMTLEAHKGIGLQQDLGPGDRYYVAANTSWMVWNTLVNSLTVGASVVTYDGSPAVGGAARQFEILALTGATMFATGAAYLSMVEKSGLEPGTTFDLSALRRIMSTGSPLPPSTWSWVHEAVKADVHLGSDSGGTDICSGFLGSNPMDPVRLGELQGACLGAAVEAWSPSGERVLGELGEMVVTAPMPSMPASFWNDPDGQRYRDAYFDQYPGVWRHGDWITETEHGSFMVHGRSDATLNKNGVRLGTADIYAVVEDLEQIRQSLVIGVEIPGGDYYMPLFVELSAGVELDEELVAELKSAISKQTSARHVPDEIVVVPGIPMSHTNKRLEVPIKRLFLGFELDRALNVGSVANPQALDWFVERARAFGRDRLGAGN</sequence>
<dbReference type="Pfam" id="PF00501">
    <property type="entry name" value="AMP-binding"/>
    <property type="match status" value="1"/>
</dbReference>
<dbReference type="EMBL" id="JACHVS010000001">
    <property type="protein sequence ID" value="MBB2995937.1"/>
    <property type="molecule type" value="Genomic_DNA"/>
</dbReference>
<evidence type="ECO:0000313" key="9">
    <source>
        <dbReference type="Proteomes" id="UP000523000"/>
    </source>
</evidence>
<name>A0A839QJE5_9MICC</name>
<proteinExistence type="inferred from homology"/>
<organism evidence="8 9">
    <name type="scientific">Paeniglutamicibacter cryotolerans</name>
    <dbReference type="NCBI Taxonomy" id="670079"/>
    <lineage>
        <taxon>Bacteria</taxon>
        <taxon>Bacillati</taxon>
        <taxon>Actinomycetota</taxon>
        <taxon>Actinomycetes</taxon>
        <taxon>Micrococcales</taxon>
        <taxon>Micrococcaceae</taxon>
        <taxon>Paeniglutamicibacter</taxon>
    </lineage>
</organism>
<keyword evidence="3" id="KW-0547">Nucleotide-binding</keyword>
<dbReference type="InterPro" id="IPR042099">
    <property type="entry name" value="ANL_N_sf"/>
</dbReference>
<dbReference type="NCBIfam" id="TIGR01217">
    <property type="entry name" value="ac_ac_CoA_syn"/>
    <property type="match status" value="1"/>
</dbReference>
<evidence type="ECO:0000259" key="7">
    <source>
        <dbReference type="Pfam" id="PF16177"/>
    </source>
</evidence>
<dbReference type="Proteomes" id="UP000523000">
    <property type="component" value="Unassembled WGS sequence"/>
</dbReference>
<protein>
    <submittedName>
        <fullName evidence="8">Acetoacetyl-CoA synthetase</fullName>
        <ecNumber evidence="8">6.2.1.16</ecNumber>
    </submittedName>
</protein>
<dbReference type="PANTHER" id="PTHR42921">
    <property type="entry name" value="ACETOACETYL-COA SYNTHETASE"/>
    <property type="match status" value="1"/>
</dbReference>
<dbReference type="SUPFAM" id="SSF56801">
    <property type="entry name" value="Acetyl-CoA synthetase-like"/>
    <property type="match status" value="1"/>
</dbReference>
<dbReference type="Gene3D" id="3.30.300.30">
    <property type="match status" value="1"/>
</dbReference>
<evidence type="ECO:0000256" key="1">
    <source>
        <dbReference type="ARBA" id="ARBA00006432"/>
    </source>
</evidence>
<dbReference type="InterPro" id="IPR032387">
    <property type="entry name" value="ACAS_N"/>
</dbReference>
<evidence type="ECO:0000259" key="6">
    <source>
        <dbReference type="Pfam" id="PF00501"/>
    </source>
</evidence>
<dbReference type="InterPro" id="IPR045851">
    <property type="entry name" value="AMP-bd_C_sf"/>
</dbReference>
<dbReference type="PROSITE" id="PS00455">
    <property type="entry name" value="AMP_BINDING"/>
    <property type="match status" value="1"/>
</dbReference>
<gene>
    <name evidence="8" type="ORF">E9229_002128</name>
</gene>
<feature type="region of interest" description="Disordered" evidence="5">
    <location>
        <begin position="1"/>
        <end position="25"/>
    </location>
</feature>
<dbReference type="GO" id="GO:0005524">
    <property type="term" value="F:ATP binding"/>
    <property type="evidence" value="ECO:0007669"/>
    <property type="project" value="UniProtKB-KW"/>
</dbReference>
<evidence type="ECO:0000256" key="5">
    <source>
        <dbReference type="SAM" id="MobiDB-lite"/>
    </source>
</evidence>
<evidence type="ECO:0000256" key="2">
    <source>
        <dbReference type="ARBA" id="ARBA00022598"/>
    </source>
</evidence>
<evidence type="ECO:0000313" key="8">
    <source>
        <dbReference type="EMBL" id="MBB2995937.1"/>
    </source>
</evidence>
<reference evidence="8 9" key="1">
    <citation type="submission" date="2020-08" db="EMBL/GenBank/DDBJ databases">
        <title>Sequencing the genomes of 1000 actinobacteria strains.</title>
        <authorList>
            <person name="Klenk H.-P."/>
        </authorList>
    </citation>
    <scope>NUCLEOTIDE SEQUENCE [LARGE SCALE GENOMIC DNA]</scope>
    <source>
        <strain evidence="8 9">DSM 22826</strain>
    </source>
</reference>
<dbReference type="InterPro" id="IPR005914">
    <property type="entry name" value="Acac_CoA_synth"/>
</dbReference>
<feature type="domain" description="AMP-dependent synthetase/ligase" evidence="6">
    <location>
        <begin position="113"/>
        <end position="489"/>
    </location>
</feature>
<dbReference type="Gene3D" id="3.40.50.12780">
    <property type="entry name" value="N-terminal domain of ligase-like"/>
    <property type="match status" value="1"/>
</dbReference>
<keyword evidence="2 8" id="KW-0436">Ligase</keyword>
<dbReference type="PANTHER" id="PTHR42921:SF1">
    <property type="entry name" value="ACETOACETYL-COA SYNTHETASE"/>
    <property type="match status" value="1"/>
</dbReference>
<comment type="caution">
    <text evidence="8">The sequence shown here is derived from an EMBL/GenBank/DDBJ whole genome shotgun (WGS) entry which is preliminary data.</text>
</comment>
<dbReference type="GO" id="GO:0030729">
    <property type="term" value="F:acetoacetate-CoA ligase activity"/>
    <property type="evidence" value="ECO:0007669"/>
    <property type="project" value="UniProtKB-EC"/>
</dbReference>
<dbReference type="InterPro" id="IPR000873">
    <property type="entry name" value="AMP-dep_synth/lig_dom"/>
</dbReference>
<dbReference type="NCBIfam" id="NF002937">
    <property type="entry name" value="PRK03584.1"/>
    <property type="match status" value="1"/>
</dbReference>
<dbReference type="InterPro" id="IPR020845">
    <property type="entry name" value="AMP-binding_CS"/>
</dbReference>
<dbReference type="RefSeq" id="WP_221184431.1">
    <property type="nucleotide sequence ID" value="NZ_BAABGK010000042.1"/>
</dbReference>
<dbReference type="Pfam" id="PF16177">
    <property type="entry name" value="ACAS_N"/>
    <property type="match status" value="1"/>
</dbReference>
<keyword evidence="9" id="KW-1185">Reference proteome</keyword>
<evidence type="ECO:0000256" key="4">
    <source>
        <dbReference type="ARBA" id="ARBA00022840"/>
    </source>
</evidence>
<comment type="similarity">
    <text evidence="1">Belongs to the ATP-dependent AMP-binding enzyme family.</text>
</comment>
<feature type="compositionally biased region" description="Polar residues" evidence="5">
    <location>
        <begin position="1"/>
        <end position="11"/>
    </location>
</feature>
<dbReference type="AlphaFoldDB" id="A0A839QJE5"/>